<comment type="caution">
    <text evidence="1">The sequence shown here is derived from an EMBL/GenBank/DDBJ whole genome shotgun (WGS) entry which is preliminary data.</text>
</comment>
<gene>
    <name evidence="1" type="ORF">BSTOLATCC_MIC26461</name>
</gene>
<reference evidence="1" key="1">
    <citation type="submission" date="2021-09" db="EMBL/GenBank/DDBJ databases">
        <authorList>
            <consortium name="AG Swart"/>
            <person name="Singh M."/>
            <person name="Singh A."/>
            <person name="Seah K."/>
            <person name="Emmerich C."/>
        </authorList>
    </citation>
    <scope>NUCLEOTIDE SEQUENCE</scope>
    <source>
        <strain evidence="1">ATCC30299</strain>
    </source>
</reference>
<proteinExistence type="predicted"/>
<evidence type="ECO:0000313" key="1">
    <source>
        <dbReference type="EMBL" id="CAG9320547.1"/>
    </source>
</evidence>
<evidence type="ECO:0000313" key="2">
    <source>
        <dbReference type="Proteomes" id="UP001162131"/>
    </source>
</evidence>
<protein>
    <submittedName>
        <fullName evidence="1">Uncharacterized protein</fullName>
    </submittedName>
</protein>
<keyword evidence="2" id="KW-1185">Reference proteome</keyword>
<dbReference type="EMBL" id="CAJZBQ010000025">
    <property type="protein sequence ID" value="CAG9320547.1"/>
    <property type="molecule type" value="Genomic_DNA"/>
</dbReference>
<name>A0AAU9JIA4_9CILI</name>
<organism evidence="1 2">
    <name type="scientific">Blepharisma stoltei</name>
    <dbReference type="NCBI Taxonomy" id="1481888"/>
    <lineage>
        <taxon>Eukaryota</taxon>
        <taxon>Sar</taxon>
        <taxon>Alveolata</taxon>
        <taxon>Ciliophora</taxon>
        <taxon>Postciliodesmatophora</taxon>
        <taxon>Heterotrichea</taxon>
        <taxon>Heterotrichida</taxon>
        <taxon>Blepharismidae</taxon>
        <taxon>Blepharisma</taxon>
    </lineage>
</organism>
<accession>A0AAU9JIA4</accession>
<dbReference type="Proteomes" id="UP001162131">
    <property type="component" value="Unassembled WGS sequence"/>
</dbReference>
<dbReference type="AlphaFoldDB" id="A0AAU9JIA4"/>
<sequence length="253" mass="28731">MSFDEEDGFGDFEEAKEEVIQVPKIVECDSQGRPIVHLSICDSLFSQSSFISLCEALCPMCPLEEVSDQSIDIDCIYVPPEISEEEKTLLVKYQKHLEKMQEKQEICEFFKPLDNTYAVKEMAFINKPKIQTIIHTPQLSNLLSSQGQNFCQEIWPDLSIRSTFLKNTRINECHTPESPNVHEDITMMTEPQEVDGSMAFLRSSVGGSFSEYISTPLTAKDILGEPLPDLTFMLSSTIKWPDEFVKLNALSRT</sequence>